<accession>A0A6H5G6N8</accession>
<gene>
    <name evidence="1" type="ORF">NTEN_LOCUS4694</name>
</gene>
<name>A0A6H5G6N8_9HEMI</name>
<evidence type="ECO:0000313" key="1">
    <source>
        <dbReference type="EMBL" id="CAA9998411.1"/>
    </source>
</evidence>
<protein>
    <submittedName>
        <fullName evidence="1">Uncharacterized protein</fullName>
    </submittedName>
</protein>
<dbReference type="AlphaFoldDB" id="A0A6H5G6N8"/>
<sequence length="59" mass="6962">MAQPGTADHRVHCAWNMGGMQPIRDQLWLDMPTGDSNRRLERFDNRIMQSRCWAVDLYL</sequence>
<proteinExistence type="predicted"/>
<keyword evidence="2" id="KW-1185">Reference proteome</keyword>
<reference evidence="1 2" key="1">
    <citation type="submission" date="2020-02" db="EMBL/GenBank/DDBJ databases">
        <authorList>
            <person name="Ferguson B K."/>
        </authorList>
    </citation>
    <scope>NUCLEOTIDE SEQUENCE [LARGE SCALE GENOMIC DNA]</scope>
</reference>
<dbReference type="Proteomes" id="UP000479000">
    <property type="component" value="Unassembled WGS sequence"/>
</dbReference>
<organism evidence="1 2">
    <name type="scientific">Nesidiocoris tenuis</name>
    <dbReference type="NCBI Taxonomy" id="355587"/>
    <lineage>
        <taxon>Eukaryota</taxon>
        <taxon>Metazoa</taxon>
        <taxon>Ecdysozoa</taxon>
        <taxon>Arthropoda</taxon>
        <taxon>Hexapoda</taxon>
        <taxon>Insecta</taxon>
        <taxon>Pterygota</taxon>
        <taxon>Neoptera</taxon>
        <taxon>Paraneoptera</taxon>
        <taxon>Hemiptera</taxon>
        <taxon>Heteroptera</taxon>
        <taxon>Panheteroptera</taxon>
        <taxon>Cimicomorpha</taxon>
        <taxon>Miridae</taxon>
        <taxon>Dicyphina</taxon>
        <taxon>Nesidiocoris</taxon>
    </lineage>
</organism>
<dbReference type="EMBL" id="CADCXU010007042">
    <property type="protein sequence ID" value="CAA9998411.1"/>
    <property type="molecule type" value="Genomic_DNA"/>
</dbReference>
<evidence type="ECO:0000313" key="2">
    <source>
        <dbReference type="Proteomes" id="UP000479000"/>
    </source>
</evidence>